<keyword evidence="4" id="KW-1185">Reference proteome</keyword>
<protein>
    <submittedName>
        <fullName evidence="3">Uncharacterized protein</fullName>
    </submittedName>
</protein>
<feature type="region of interest" description="Disordered" evidence="2">
    <location>
        <begin position="296"/>
        <end position="443"/>
    </location>
</feature>
<feature type="compositionally biased region" description="Basic and acidic residues" evidence="2">
    <location>
        <begin position="339"/>
        <end position="350"/>
    </location>
</feature>
<name>A0A5C6NY33_9TELE</name>
<feature type="compositionally biased region" description="Basic and acidic residues" evidence="2">
    <location>
        <begin position="296"/>
        <end position="312"/>
    </location>
</feature>
<evidence type="ECO:0000256" key="1">
    <source>
        <dbReference type="SAM" id="Coils"/>
    </source>
</evidence>
<feature type="compositionally biased region" description="Basic and acidic residues" evidence="2">
    <location>
        <begin position="134"/>
        <end position="151"/>
    </location>
</feature>
<feature type="compositionally biased region" description="Basic and acidic residues" evidence="2">
    <location>
        <begin position="814"/>
        <end position="824"/>
    </location>
</feature>
<feature type="compositionally biased region" description="Basic residues" evidence="2">
    <location>
        <begin position="313"/>
        <end position="323"/>
    </location>
</feature>
<feature type="compositionally biased region" description="Basic and acidic residues" evidence="2">
    <location>
        <begin position="375"/>
        <end position="385"/>
    </location>
</feature>
<feature type="compositionally biased region" description="Basic and acidic residues" evidence="2">
    <location>
        <begin position="418"/>
        <end position="435"/>
    </location>
</feature>
<evidence type="ECO:0000313" key="3">
    <source>
        <dbReference type="EMBL" id="TWW72424.1"/>
    </source>
</evidence>
<feature type="compositionally biased region" description="Basic and acidic residues" evidence="2">
    <location>
        <begin position="55"/>
        <end position="66"/>
    </location>
</feature>
<feature type="coiled-coil region" evidence="1">
    <location>
        <begin position="485"/>
        <end position="605"/>
    </location>
</feature>
<reference evidence="3 4" key="1">
    <citation type="submission" date="2019-04" db="EMBL/GenBank/DDBJ databases">
        <title>Chromosome genome assembly for Takifugu flavidus.</title>
        <authorList>
            <person name="Xiao S."/>
        </authorList>
    </citation>
    <scope>NUCLEOTIDE SEQUENCE [LARGE SCALE GENOMIC DNA]</scope>
    <source>
        <strain evidence="3">HTHZ2018</strain>
        <tissue evidence="3">Muscle</tissue>
    </source>
</reference>
<sequence length="876" mass="102718">MHFESVRAQLDDYKTRSESKTEETDHLRKDRKKVKKSHNKDREKADSDTELEPWNDEKKRHGKDVSAQEGNDASELLTERKRRKKHRKNKPSTESEQKAGENEDPQTSGQTQKTKKSAFTKMCHFFGLRKHKKMEAEQTGRGSGEAKHLEVNAEPPQGNILEDKELQEFFKYCNGPFIAEPHIKTHKSELLSEEKLQNLNLEECLNLLKRFEAELQQEKSKNKAAKKNWRRDNFRSRVLSLQSELQESKKETQQEKKLYDCLKKEKDTIRLAYKEQQNQLSYAKMHFESVRAQLDDYKTRSESKTEETDHLRKDRKKVKKSHNKDREKADSDTELEPWNDEKKRHGKDVSAQEGNDASELLTERKRRKKHRKNKPSTESEQKAGENEDPQTSGQTQKTKKSAFTKMCHFFGLRKHKKMEAEQTGRGSGEAKHLEVNAEPPQGNILEDKELQEFFKYCNGPFIAEPHIKTHKSELLSEEKLQNLNLEECLNLLKRFEAELQQEKSKNKAAQEELEKVKLSSAEEIQKHKTELDNVRQQLKSLQCDHQKTIKEHSNLCQQELKKTKAAYEEQLQNHKEELKDFKQKYEILQRDLKKAQETIEREQSSGEAPLEQEHQTCKKDLRQKFDSFRADLKKSKMDLQSSESSLFMRGLGSMGMSSNQGMFQSFKIAETNFRSRVLSLQSELQESKKEAQQEKKLYDCLRKEKDTIRLAYKEQQNQLSYAKMHFESVRAQLDDYKTRSESKTEETDHLRKDRKKVKKSHNKDREKADSDTELEPWNDEKKRHGKDVSAQEGNDASELLTERKRRKKHRKNKPSTESEQKAGENEDPQTSGQTQKTKNATTNYQSCGDGEKRDVKVEKVPLAEVHHRVARYDERL</sequence>
<feature type="compositionally biased region" description="Basic residues" evidence="2">
    <location>
        <begin position="80"/>
        <end position="90"/>
    </location>
</feature>
<feature type="coiled-coil region" evidence="1">
    <location>
        <begin position="201"/>
        <end position="279"/>
    </location>
</feature>
<accession>A0A5C6NY33</accession>
<feature type="compositionally biased region" description="Basic and acidic residues" evidence="2">
    <location>
        <begin position="778"/>
        <end position="789"/>
    </location>
</feature>
<proteinExistence type="predicted"/>
<feature type="compositionally biased region" description="Basic residues" evidence="2">
    <location>
        <begin position="29"/>
        <end position="39"/>
    </location>
</feature>
<dbReference type="AlphaFoldDB" id="A0A5C6NY33"/>
<dbReference type="EMBL" id="RHFK02000008">
    <property type="protein sequence ID" value="TWW72424.1"/>
    <property type="molecule type" value="Genomic_DNA"/>
</dbReference>
<feature type="compositionally biased region" description="Basic and acidic residues" evidence="2">
    <location>
        <begin position="1"/>
        <end position="28"/>
    </location>
</feature>
<evidence type="ECO:0000313" key="4">
    <source>
        <dbReference type="Proteomes" id="UP000324091"/>
    </source>
</evidence>
<feature type="compositionally biased region" description="Basic residues" evidence="2">
    <location>
        <begin position="803"/>
        <end position="813"/>
    </location>
</feature>
<feature type="compositionally biased region" description="Basic and acidic residues" evidence="2">
    <location>
        <begin position="735"/>
        <end position="751"/>
    </location>
</feature>
<gene>
    <name evidence="3" type="ORF">D4764_16G0009210</name>
</gene>
<dbReference type="Proteomes" id="UP000324091">
    <property type="component" value="Chromosome 16"/>
</dbReference>
<feature type="compositionally biased region" description="Basic and acidic residues" evidence="2">
    <location>
        <begin position="91"/>
        <end position="101"/>
    </location>
</feature>
<feature type="compositionally biased region" description="Polar residues" evidence="2">
    <location>
        <begin position="828"/>
        <end position="846"/>
    </location>
</feature>
<keyword evidence="1" id="KW-0175">Coiled coil</keyword>
<comment type="caution">
    <text evidence="3">The sequence shown here is derived from an EMBL/GenBank/DDBJ whole genome shotgun (WGS) entry which is preliminary data.</text>
</comment>
<feature type="compositionally biased region" description="Basic residues" evidence="2">
    <location>
        <begin position="752"/>
        <end position="762"/>
    </location>
</feature>
<feature type="region of interest" description="Disordered" evidence="2">
    <location>
        <begin position="1"/>
        <end position="159"/>
    </location>
</feature>
<feature type="region of interest" description="Disordered" evidence="2">
    <location>
        <begin position="735"/>
        <end position="858"/>
    </location>
</feature>
<evidence type="ECO:0000256" key="2">
    <source>
        <dbReference type="SAM" id="MobiDB-lite"/>
    </source>
</evidence>
<organism evidence="3 4">
    <name type="scientific">Takifugu flavidus</name>
    <name type="common">sansaifugu</name>
    <dbReference type="NCBI Taxonomy" id="433684"/>
    <lineage>
        <taxon>Eukaryota</taxon>
        <taxon>Metazoa</taxon>
        <taxon>Chordata</taxon>
        <taxon>Craniata</taxon>
        <taxon>Vertebrata</taxon>
        <taxon>Euteleostomi</taxon>
        <taxon>Actinopterygii</taxon>
        <taxon>Neopterygii</taxon>
        <taxon>Teleostei</taxon>
        <taxon>Neoteleostei</taxon>
        <taxon>Acanthomorphata</taxon>
        <taxon>Eupercaria</taxon>
        <taxon>Tetraodontiformes</taxon>
        <taxon>Tetradontoidea</taxon>
        <taxon>Tetraodontidae</taxon>
        <taxon>Takifugu</taxon>
    </lineage>
</organism>
<feature type="compositionally biased region" description="Basic residues" evidence="2">
    <location>
        <begin position="364"/>
        <end position="374"/>
    </location>
</feature>
<feature type="compositionally biased region" description="Basic and acidic residues" evidence="2">
    <location>
        <begin position="849"/>
        <end position="858"/>
    </location>
</feature>
<feature type="coiled-coil region" evidence="1">
    <location>
        <begin position="677"/>
        <end position="718"/>
    </location>
</feature>